<dbReference type="SMART" id="SM00462">
    <property type="entry name" value="PTB"/>
    <property type="match status" value="1"/>
</dbReference>
<feature type="compositionally biased region" description="Polar residues" evidence="5">
    <location>
        <begin position="292"/>
        <end position="316"/>
    </location>
</feature>
<evidence type="ECO:0000256" key="2">
    <source>
        <dbReference type="ARBA" id="ARBA00007881"/>
    </source>
</evidence>
<evidence type="ECO:0000256" key="3">
    <source>
        <dbReference type="ARBA" id="ARBA00022999"/>
    </source>
</evidence>
<dbReference type="PANTHER" id="PTHR45734:SF6">
    <property type="entry name" value="TENSIN-4"/>
    <property type="match status" value="1"/>
</dbReference>
<feature type="domain" description="SH2" evidence="6">
    <location>
        <begin position="470"/>
        <end position="575"/>
    </location>
</feature>
<name>A0A7L2T9D6_POMRU</name>
<evidence type="ECO:0000313" key="8">
    <source>
        <dbReference type="Proteomes" id="UP000583496"/>
    </source>
</evidence>
<organism evidence="7 8">
    <name type="scientific">Pomatostomus ruficeps</name>
    <name type="common">Chestnut-crowned babbler</name>
    <dbReference type="NCBI Taxonomy" id="9176"/>
    <lineage>
        <taxon>Eukaryota</taxon>
        <taxon>Metazoa</taxon>
        <taxon>Chordata</taxon>
        <taxon>Craniata</taxon>
        <taxon>Vertebrata</taxon>
        <taxon>Euteleostomi</taxon>
        <taxon>Archelosauria</taxon>
        <taxon>Archosauria</taxon>
        <taxon>Dinosauria</taxon>
        <taxon>Saurischia</taxon>
        <taxon>Theropoda</taxon>
        <taxon>Coelurosauria</taxon>
        <taxon>Aves</taxon>
        <taxon>Neognathae</taxon>
        <taxon>Neoaves</taxon>
        <taxon>Telluraves</taxon>
        <taxon>Australaves</taxon>
        <taxon>Passeriformes</taxon>
        <taxon>Sylvioidea</taxon>
        <taxon>Timaliidae</taxon>
        <taxon>Pomatostomus</taxon>
    </lineage>
</organism>
<evidence type="ECO:0000259" key="6">
    <source>
        <dbReference type="PROSITE" id="PS50001"/>
    </source>
</evidence>
<feature type="region of interest" description="Disordered" evidence="5">
    <location>
        <begin position="139"/>
        <end position="163"/>
    </location>
</feature>
<reference evidence="7 8" key="1">
    <citation type="submission" date="2019-09" db="EMBL/GenBank/DDBJ databases">
        <title>Bird 10,000 Genomes (B10K) Project - Family phase.</title>
        <authorList>
            <person name="Zhang G."/>
        </authorList>
    </citation>
    <scope>NUCLEOTIDE SEQUENCE [LARGE SCALE GENOMIC DNA]</scope>
    <source>
        <strain evidence="7">B10K-DU-002-71</strain>
        <tissue evidence="7">Muscle</tissue>
    </source>
</reference>
<dbReference type="Gene3D" id="3.30.505.10">
    <property type="entry name" value="SH2 domain"/>
    <property type="match status" value="1"/>
</dbReference>
<keyword evidence="3 4" id="KW-0727">SH2 domain</keyword>
<dbReference type="SMART" id="SM00252">
    <property type="entry name" value="SH2"/>
    <property type="match status" value="1"/>
</dbReference>
<dbReference type="InterPro" id="IPR033929">
    <property type="entry name" value="Tensin_PTB"/>
</dbReference>
<accession>A0A7L2T9D6</accession>
<feature type="region of interest" description="Disordered" evidence="5">
    <location>
        <begin position="292"/>
        <end position="317"/>
    </location>
</feature>
<feature type="region of interest" description="Disordered" evidence="5">
    <location>
        <begin position="407"/>
        <end position="426"/>
    </location>
</feature>
<feature type="region of interest" description="Disordered" evidence="5">
    <location>
        <begin position="340"/>
        <end position="381"/>
    </location>
</feature>
<dbReference type="InterPro" id="IPR051484">
    <property type="entry name" value="Tensin_PTEN_phosphatase"/>
</dbReference>
<dbReference type="SUPFAM" id="SSF50729">
    <property type="entry name" value="PH domain-like"/>
    <property type="match status" value="1"/>
</dbReference>
<dbReference type="InterPro" id="IPR000980">
    <property type="entry name" value="SH2"/>
</dbReference>
<dbReference type="GO" id="GO:0005925">
    <property type="term" value="C:focal adhesion"/>
    <property type="evidence" value="ECO:0007669"/>
    <property type="project" value="UniProtKB-SubCell"/>
</dbReference>
<dbReference type="Gene3D" id="2.30.29.30">
    <property type="entry name" value="Pleckstrin-homology domain (PH domain)/Phosphotyrosine-binding domain (PTB)"/>
    <property type="match status" value="1"/>
</dbReference>
<dbReference type="InterPro" id="IPR013625">
    <property type="entry name" value="PTB"/>
</dbReference>
<dbReference type="OrthoDB" id="6273691at2759"/>
<dbReference type="AlphaFoldDB" id="A0A7L2T9D6"/>
<feature type="compositionally biased region" description="Polar residues" evidence="5">
    <location>
        <begin position="238"/>
        <end position="253"/>
    </location>
</feature>
<proteinExistence type="inferred from homology"/>
<dbReference type="PANTHER" id="PTHR45734">
    <property type="entry name" value="TENSIN"/>
    <property type="match status" value="1"/>
</dbReference>
<feature type="non-terminal residue" evidence="7">
    <location>
        <position position="1"/>
    </location>
</feature>
<feature type="compositionally biased region" description="Polar residues" evidence="5">
    <location>
        <begin position="369"/>
        <end position="381"/>
    </location>
</feature>
<keyword evidence="8" id="KW-1185">Reference proteome</keyword>
<sequence length="731" mass="77414">MSQVIESHVLRVGQTVCISSPEESKSLHPAGYPGCSALPGKYVYYSTESWTEPPSMVHPKAHLLPGGRAYGAQPVPEHVAAHPQWKGQQNSSSERPPAPCQPQEEENASTDPEAQPMSPSLDITIETLNQMIREIDPTFQPLPCRPVKDAAQPARSDTAATKKQNLEAIDIKYIELTPGRATGPDLPQGSPSPSGTPFSRSPQPNSFLPQKGALGGKYTTSDCVVFSSPPGPSSPQSATLSCNKASESSSTPRQCLAGHTDTVSYSPGALGTSPGVDNLLKPVHVLRAQQRGSWVSQLSTSPGSDTSYILGSSTHSLHNEDSDTSAAACLSPSSSLGSPCSPSSGIVSPSREALAQSPSQPRAGRAASAGTSLAQKGQASSCPPSILTSAADIPVLLVNGCLEQGDGPPRLAKAPPSSATQPPLAGCSPAARLGGLNNALSAPALSCLSDSPLKAGQPTMKFVMDTSKYWFKPSISRDRAIQLLRDKEPGTFLVRDSTSYRGSFGLAMKVPGSPSGSQTGEDSSDLVRHFLIESSTKGVHLKGASEELYFGSLSAFVYQHSITPLALPCRLSIPTHDLADGEDSPDCAPESALSLARKTAVCNVLYLSSVNVETLTGAPAILKGISCTLELETPPTPTLVHFRVTEQGVTLTDVQRKVFFRRHYPLAAIRFCGMDPENRKWQKYCKSSRIFGFVAKSQTDSENLCHLFAEYDTVQPVSLVIDLLRQLLPGP</sequence>
<comment type="similarity">
    <text evidence="2">Belongs to the PTEN phosphatase protein family.</text>
</comment>
<evidence type="ECO:0000313" key="7">
    <source>
        <dbReference type="EMBL" id="NXS29996.1"/>
    </source>
</evidence>
<protein>
    <submittedName>
        <fullName evidence="7">TENS4 protein</fullName>
    </submittedName>
</protein>
<feature type="non-terminal residue" evidence="7">
    <location>
        <position position="731"/>
    </location>
</feature>
<evidence type="ECO:0000256" key="1">
    <source>
        <dbReference type="ARBA" id="ARBA00004246"/>
    </source>
</evidence>
<dbReference type="InterPro" id="IPR036860">
    <property type="entry name" value="SH2_dom_sf"/>
</dbReference>
<dbReference type="PROSITE" id="PS50001">
    <property type="entry name" value="SH2"/>
    <property type="match status" value="1"/>
</dbReference>
<evidence type="ECO:0000256" key="4">
    <source>
        <dbReference type="PROSITE-ProRule" id="PRU00191"/>
    </source>
</evidence>
<feature type="region of interest" description="Disordered" evidence="5">
    <location>
        <begin position="225"/>
        <end position="269"/>
    </location>
</feature>
<gene>
    <name evidence="7" type="primary">Tns4</name>
    <name evidence="7" type="ORF">POSRUF_R05790</name>
</gene>
<dbReference type="SUPFAM" id="SSF55550">
    <property type="entry name" value="SH2 domain"/>
    <property type="match status" value="1"/>
</dbReference>
<comment type="subcellular location">
    <subcellularLocation>
        <location evidence="1">Cell junction</location>
        <location evidence="1">Focal adhesion</location>
    </subcellularLocation>
</comment>
<dbReference type="EMBL" id="VYZT01021163">
    <property type="protein sequence ID" value="NXS29996.1"/>
    <property type="molecule type" value="Genomic_DNA"/>
</dbReference>
<dbReference type="CDD" id="cd01213">
    <property type="entry name" value="PTB_tensin"/>
    <property type="match status" value="1"/>
</dbReference>
<dbReference type="Pfam" id="PF00017">
    <property type="entry name" value="SH2"/>
    <property type="match status" value="1"/>
</dbReference>
<feature type="region of interest" description="Disordered" evidence="5">
    <location>
        <begin position="178"/>
        <end position="213"/>
    </location>
</feature>
<feature type="region of interest" description="Disordered" evidence="5">
    <location>
        <begin position="79"/>
        <end position="119"/>
    </location>
</feature>
<dbReference type="Pfam" id="PF08416">
    <property type="entry name" value="PTB"/>
    <property type="match status" value="1"/>
</dbReference>
<comment type="caution">
    <text evidence="7">The sequence shown here is derived from an EMBL/GenBank/DDBJ whole genome shotgun (WGS) entry which is preliminary data.</text>
</comment>
<dbReference type="InterPro" id="IPR006020">
    <property type="entry name" value="PTB/PI_dom"/>
</dbReference>
<dbReference type="Proteomes" id="UP000583496">
    <property type="component" value="Unassembled WGS sequence"/>
</dbReference>
<feature type="compositionally biased region" description="Polar residues" evidence="5">
    <location>
        <begin position="189"/>
        <end position="208"/>
    </location>
</feature>
<dbReference type="InterPro" id="IPR011993">
    <property type="entry name" value="PH-like_dom_sf"/>
</dbReference>
<evidence type="ECO:0000256" key="5">
    <source>
        <dbReference type="SAM" id="MobiDB-lite"/>
    </source>
</evidence>